<gene>
    <name evidence="3" type="ORF">CFter6_2096</name>
</gene>
<keyword evidence="2" id="KW-1133">Transmembrane helix</keyword>
<feature type="transmembrane region" description="Helical" evidence="2">
    <location>
        <begin position="31"/>
        <end position="49"/>
    </location>
</feature>
<feature type="compositionally biased region" description="Pro residues" evidence="1">
    <location>
        <begin position="79"/>
        <end position="91"/>
    </location>
</feature>
<name>A0A127PAL6_9BURK</name>
<dbReference type="EMBL" id="CP013232">
    <property type="protein sequence ID" value="AMO94787.1"/>
    <property type="molecule type" value="Genomic_DNA"/>
</dbReference>
<accession>A0A127PAL6</accession>
<feature type="region of interest" description="Disordered" evidence="1">
    <location>
        <begin position="77"/>
        <end position="174"/>
    </location>
</feature>
<evidence type="ECO:0000256" key="2">
    <source>
        <dbReference type="SAM" id="Phobius"/>
    </source>
</evidence>
<reference evidence="3 4" key="1">
    <citation type="submission" date="2015-11" db="EMBL/GenBank/DDBJ databases">
        <title>Exploring the genomic traits of fungus-feeding bacterial genus Collimonas.</title>
        <authorList>
            <person name="Song C."/>
            <person name="Schmidt R."/>
            <person name="de Jager V."/>
            <person name="Krzyzanowska D."/>
            <person name="Jongedijk E."/>
            <person name="Cankar K."/>
            <person name="Beekwilder J."/>
            <person name="van Veen A."/>
            <person name="de Boer W."/>
            <person name="van Veen J.A."/>
            <person name="Garbeva P."/>
        </authorList>
    </citation>
    <scope>NUCLEOTIDE SEQUENCE [LARGE SCALE GENOMIC DNA]</scope>
    <source>
        <strain evidence="3 4">Ter6</strain>
    </source>
</reference>
<proteinExistence type="predicted"/>
<keyword evidence="2" id="KW-0472">Membrane</keyword>
<dbReference type="RefSeq" id="WP_061539759.1">
    <property type="nucleotide sequence ID" value="NZ_CP013232.1"/>
</dbReference>
<dbReference type="AlphaFoldDB" id="A0A127PAL6"/>
<evidence type="ECO:0000313" key="3">
    <source>
        <dbReference type="EMBL" id="AMO94787.1"/>
    </source>
</evidence>
<sequence>MKEGSVNPGETPGETSQTDQQQAGQWRISKIIGVLVSVLVHIIGIWFLLTKLAVELPLASPSPGNMGLLLISAATAPSSVPPPKLQTPPAKPKSAPKPRKSASKQDQVRKPIVVAAAPEPSIPPPPDAPKYQQSVEEDFSSHIQAARQRREAAQAQERAEAGETAEEAPQSPNDIARANIQAQRGWMGMDKDKSGGIFEVRDKTPFRASLIFRGWNANASRSAQQNIPVERGSDESIEMAIVNKMIEMIRKKTSTDIPWRSQRLGRVITLSARLKDTAELQQFLMREMFFQDSAPPR</sequence>
<dbReference type="Proteomes" id="UP000072421">
    <property type="component" value="Chromosome"/>
</dbReference>
<evidence type="ECO:0000313" key="4">
    <source>
        <dbReference type="Proteomes" id="UP000072421"/>
    </source>
</evidence>
<feature type="compositionally biased region" description="Basic and acidic residues" evidence="1">
    <location>
        <begin position="148"/>
        <end position="161"/>
    </location>
</feature>
<dbReference type="PATRIC" id="fig|158899.10.peg.2095"/>
<protein>
    <submittedName>
        <fullName evidence="3">Uncharacterized protein</fullName>
    </submittedName>
</protein>
<organism evidence="3">
    <name type="scientific">Collimonas fungivorans</name>
    <dbReference type="NCBI Taxonomy" id="158899"/>
    <lineage>
        <taxon>Bacteria</taxon>
        <taxon>Pseudomonadati</taxon>
        <taxon>Pseudomonadota</taxon>
        <taxon>Betaproteobacteria</taxon>
        <taxon>Burkholderiales</taxon>
        <taxon>Oxalobacteraceae</taxon>
        <taxon>Collimonas</taxon>
    </lineage>
</organism>
<feature type="region of interest" description="Disordered" evidence="1">
    <location>
        <begin position="1"/>
        <end position="22"/>
    </location>
</feature>
<feature type="compositionally biased region" description="Polar residues" evidence="1">
    <location>
        <begin position="13"/>
        <end position="22"/>
    </location>
</feature>
<dbReference type="OrthoDB" id="8559866at2"/>
<keyword evidence="2" id="KW-0812">Transmembrane</keyword>
<evidence type="ECO:0000256" key="1">
    <source>
        <dbReference type="SAM" id="MobiDB-lite"/>
    </source>
</evidence>